<keyword evidence="1" id="KW-0677">Repeat</keyword>
<dbReference type="InterPro" id="IPR056991">
    <property type="entry name" value="TSP1_TSH7A-B_C"/>
</dbReference>
<sequence>MDGSLPAAPPLSVGGECHEYKWMSGGRTNASRSVVWCQRSDGLNVTGERRRKLKLSECSGSDEAAICMCEEGFTEVLSPTGQLDQCAPIPVLEIPTAGDKKGDVKTSRAVNPTAPATAQPGRSGRTWFDYDHLYIAQYPGSSHCAAVHRSLKAQEADAQEADAHGTALWTGQSAHGGVYTCPQCRELARSRRDSS</sequence>
<organism evidence="3 4">
    <name type="scientific">Liparis tanakae</name>
    <name type="common">Tanaka's snailfish</name>
    <dbReference type="NCBI Taxonomy" id="230148"/>
    <lineage>
        <taxon>Eukaryota</taxon>
        <taxon>Metazoa</taxon>
        <taxon>Chordata</taxon>
        <taxon>Craniata</taxon>
        <taxon>Vertebrata</taxon>
        <taxon>Euteleostomi</taxon>
        <taxon>Actinopterygii</taxon>
        <taxon>Neopterygii</taxon>
        <taxon>Teleostei</taxon>
        <taxon>Neoteleostei</taxon>
        <taxon>Acanthomorphata</taxon>
        <taxon>Eupercaria</taxon>
        <taxon>Perciformes</taxon>
        <taxon>Cottioidei</taxon>
        <taxon>Cottales</taxon>
        <taxon>Liparidae</taxon>
        <taxon>Liparis</taxon>
    </lineage>
</organism>
<comment type="caution">
    <text evidence="3">The sequence shown here is derived from an EMBL/GenBank/DDBJ whole genome shotgun (WGS) entry which is preliminary data.</text>
</comment>
<dbReference type="Proteomes" id="UP000314294">
    <property type="component" value="Unassembled WGS sequence"/>
</dbReference>
<feature type="domain" description="Thrombospondin type-1" evidence="2">
    <location>
        <begin position="63"/>
        <end position="91"/>
    </location>
</feature>
<keyword evidence="4" id="KW-1185">Reference proteome</keyword>
<gene>
    <name evidence="3" type="primary">THSD7A_7</name>
    <name evidence="3" type="ORF">EYF80_057530</name>
</gene>
<dbReference type="AlphaFoldDB" id="A0A4Z2EU49"/>
<accession>A0A4Z2EU49</accession>
<reference evidence="3 4" key="1">
    <citation type="submission" date="2019-03" db="EMBL/GenBank/DDBJ databases">
        <title>First draft genome of Liparis tanakae, snailfish: a comprehensive survey of snailfish specific genes.</title>
        <authorList>
            <person name="Kim W."/>
            <person name="Song I."/>
            <person name="Jeong J.-H."/>
            <person name="Kim D."/>
            <person name="Kim S."/>
            <person name="Ryu S."/>
            <person name="Song J.Y."/>
            <person name="Lee S.K."/>
        </authorList>
    </citation>
    <scope>NUCLEOTIDE SEQUENCE [LARGE SCALE GENOMIC DNA]</scope>
    <source>
        <tissue evidence="3">Muscle</tissue>
    </source>
</reference>
<protein>
    <submittedName>
        <fullName evidence="3">Thrombospondin type-1 domain-containing protein 7A</fullName>
    </submittedName>
</protein>
<name>A0A4Z2EU49_9TELE</name>
<evidence type="ECO:0000256" key="1">
    <source>
        <dbReference type="ARBA" id="ARBA00022737"/>
    </source>
</evidence>
<dbReference type="EMBL" id="SRLO01002781">
    <property type="protein sequence ID" value="TNN32309.1"/>
    <property type="molecule type" value="Genomic_DNA"/>
</dbReference>
<dbReference type="OrthoDB" id="5814848at2759"/>
<dbReference type="Pfam" id="PF23308">
    <property type="entry name" value="TSP1_TSH7A-B_C"/>
    <property type="match status" value="1"/>
</dbReference>
<proteinExistence type="predicted"/>
<evidence type="ECO:0000259" key="2">
    <source>
        <dbReference type="Pfam" id="PF23308"/>
    </source>
</evidence>
<evidence type="ECO:0000313" key="3">
    <source>
        <dbReference type="EMBL" id="TNN32309.1"/>
    </source>
</evidence>
<evidence type="ECO:0000313" key="4">
    <source>
        <dbReference type="Proteomes" id="UP000314294"/>
    </source>
</evidence>